<protein>
    <submittedName>
        <fullName evidence="1">Uncharacterized protein</fullName>
    </submittedName>
</protein>
<dbReference type="AlphaFoldDB" id="A0A0A9HKI5"/>
<accession>A0A0A9HKI5</accession>
<reference evidence="1" key="2">
    <citation type="journal article" date="2015" name="Data Brief">
        <title>Shoot transcriptome of the giant reed, Arundo donax.</title>
        <authorList>
            <person name="Barrero R.A."/>
            <person name="Guerrero F.D."/>
            <person name="Moolhuijzen P."/>
            <person name="Goolsby J.A."/>
            <person name="Tidwell J."/>
            <person name="Bellgard S.E."/>
            <person name="Bellgard M.I."/>
        </authorList>
    </citation>
    <scope>NUCLEOTIDE SEQUENCE</scope>
    <source>
        <tissue evidence="1">Shoot tissue taken approximately 20 cm above the soil surface</tissue>
    </source>
</reference>
<reference evidence="1" key="1">
    <citation type="submission" date="2014-09" db="EMBL/GenBank/DDBJ databases">
        <authorList>
            <person name="Magalhaes I.L.F."/>
            <person name="Oliveira U."/>
            <person name="Santos F.R."/>
            <person name="Vidigal T.H.D.A."/>
            <person name="Brescovit A.D."/>
            <person name="Santos A.J."/>
        </authorList>
    </citation>
    <scope>NUCLEOTIDE SEQUENCE</scope>
    <source>
        <tissue evidence="1">Shoot tissue taken approximately 20 cm above the soil surface</tissue>
    </source>
</reference>
<evidence type="ECO:0000313" key="1">
    <source>
        <dbReference type="EMBL" id="JAE33408.1"/>
    </source>
</evidence>
<dbReference type="EMBL" id="GBRH01164488">
    <property type="protein sequence ID" value="JAE33408.1"/>
    <property type="molecule type" value="Transcribed_RNA"/>
</dbReference>
<proteinExistence type="predicted"/>
<organism evidence="1">
    <name type="scientific">Arundo donax</name>
    <name type="common">Giant reed</name>
    <name type="synonym">Donax arundinaceus</name>
    <dbReference type="NCBI Taxonomy" id="35708"/>
    <lineage>
        <taxon>Eukaryota</taxon>
        <taxon>Viridiplantae</taxon>
        <taxon>Streptophyta</taxon>
        <taxon>Embryophyta</taxon>
        <taxon>Tracheophyta</taxon>
        <taxon>Spermatophyta</taxon>
        <taxon>Magnoliopsida</taxon>
        <taxon>Liliopsida</taxon>
        <taxon>Poales</taxon>
        <taxon>Poaceae</taxon>
        <taxon>PACMAD clade</taxon>
        <taxon>Arundinoideae</taxon>
        <taxon>Arundineae</taxon>
        <taxon>Arundo</taxon>
    </lineage>
</organism>
<sequence>MCSYFSCQYWALLSRLYQDNRVIRCVQVWQMLVFQSVAFLYINSENPLVWQDSSNCSPFGIAAKVKNPNHHITSFVLFEVFSATAMQPIQ</sequence>
<name>A0A0A9HKI5_ARUDO</name>